<feature type="domain" description="Glycosyltransferase 2-like" evidence="6">
    <location>
        <begin position="12"/>
        <end position="135"/>
    </location>
</feature>
<evidence type="ECO:0000313" key="7">
    <source>
        <dbReference type="EMBL" id="QAZ68781.1"/>
    </source>
</evidence>
<dbReference type="GO" id="GO:0016757">
    <property type="term" value="F:glycosyltransferase activity"/>
    <property type="evidence" value="ECO:0007669"/>
    <property type="project" value="UniProtKB-KW"/>
</dbReference>
<evidence type="ECO:0000256" key="2">
    <source>
        <dbReference type="ARBA" id="ARBA00022475"/>
    </source>
</evidence>
<evidence type="ECO:0000313" key="8">
    <source>
        <dbReference type="Proteomes" id="UP000293296"/>
    </source>
</evidence>
<evidence type="ECO:0000259" key="6">
    <source>
        <dbReference type="Pfam" id="PF00535"/>
    </source>
</evidence>
<dbReference type="PANTHER" id="PTHR43646:SF2">
    <property type="entry name" value="GLYCOSYLTRANSFERASE 2-LIKE DOMAIN-CONTAINING PROTEIN"/>
    <property type="match status" value="1"/>
</dbReference>
<dbReference type="Proteomes" id="UP000293296">
    <property type="component" value="Chromosome"/>
</dbReference>
<reference evidence="7 8" key="1">
    <citation type="submission" date="2018-02" db="EMBL/GenBank/DDBJ databases">
        <title>Genome sequence of Desulfovibrio carbinolicus DSM 3852.</title>
        <authorList>
            <person name="Wilbanks E."/>
            <person name="Skennerton C.T."/>
            <person name="Orphan V.J."/>
        </authorList>
    </citation>
    <scope>NUCLEOTIDE SEQUENCE [LARGE SCALE GENOMIC DNA]</scope>
    <source>
        <strain evidence="7 8">DSM 3852</strain>
    </source>
</reference>
<dbReference type="NCBIfam" id="TIGR04283">
    <property type="entry name" value="glyco_like_mftF"/>
    <property type="match status" value="1"/>
</dbReference>
<dbReference type="InterPro" id="IPR001173">
    <property type="entry name" value="Glyco_trans_2-like"/>
</dbReference>
<dbReference type="KEGG" id="dcb:C3Y92_16685"/>
<dbReference type="AlphaFoldDB" id="A0A4P6HNH5"/>
<sequence length="249" mass="26519">MSPRHHPSPLFSVIVPVLGEARRINGVIDNIHAAGYGTPLEIIVVDGDPAGGTIRAIDREGVTGLTAPPGRGSQQNAGAAVARGEYLLFLHADTRLPAGAFAEAARLLDTRAELAAFSLAIRSEKWLLRAIAAAATWRSRLFSLPYGDQTLCLRRELFAAMGGFCDIPVMEDVELVRCLRRAGGRVAVSPLRVTTSARRWLAEGPLLATVRNLALLTGYTLGLAPARLARFYPPRPIPPAHGPGPAGGR</sequence>
<keyword evidence="8" id="KW-1185">Reference proteome</keyword>
<dbReference type="InterPro" id="IPR029044">
    <property type="entry name" value="Nucleotide-diphossugar_trans"/>
</dbReference>
<dbReference type="SUPFAM" id="SSF53448">
    <property type="entry name" value="Nucleotide-diphospho-sugar transferases"/>
    <property type="match status" value="1"/>
</dbReference>
<dbReference type="PANTHER" id="PTHR43646">
    <property type="entry name" value="GLYCOSYLTRANSFERASE"/>
    <property type="match status" value="1"/>
</dbReference>
<keyword evidence="4 7" id="KW-0808">Transferase</keyword>
<keyword evidence="3" id="KW-0328">Glycosyltransferase</keyword>
<protein>
    <submittedName>
        <fullName evidence="7">Glycosyl transferase family 2</fullName>
    </submittedName>
</protein>
<dbReference type="CDD" id="cd02522">
    <property type="entry name" value="GT_2_like_a"/>
    <property type="match status" value="1"/>
</dbReference>
<comment type="subcellular location">
    <subcellularLocation>
        <location evidence="1">Cell membrane</location>
    </subcellularLocation>
</comment>
<dbReference type="GO" id="GO:0005886">
    <property type="term" value="C:plasma membrane"/>
    <property type="evidence" value="ECO:0007669"/>
    <property type="project" value="UniProtKB-SubCell"/>
</dbReference>
<accession>A0A4P6HNH5</accession>
<evidence type="ECO:0000256" key="4">
    <source>
        <dbReference type="ARBA" id="ARBA00022679"/>
    </source>
</evidence>
<evidence type="ECO:0000256" key="1">
    <source>
        <dbReference type="ARBA" id="ARBA00004236"/>
    </source>
</evidence>
<dbReference type="InterPro" id="IPR026461">
    <property type="entry name" value="Trfase_2_rSAM/seldom_assoc"/>
</dbReference>
<dbReference type="Gene3D" id="3.90.550.10">
    <property type="entry name" value="Spore Coat Polysaccharide Biosynthesis Protein SpsA, Chain A"/>
    <property type="match status" value="1"/>
</dbReference>
<proteinExistence type="predicted"/>
<evidence type="ECO:0000256" key="3">
    <source>
        <dbReference type="ARBA" id="ARBA00022676"/>
    </source>
</evidence>
<dbReference type="RefSeq" id="WP_129354555.1">
    <property type="nucleotide sequence ID" value="NZ_CP026538.1"/>
</dbReference>
<organism evidence="7 8">
    <name type="scientific">Solidesulfovibrio carbinolicus</name>
    <dbReference type="NCBI Taxonomy" id="296842"/>
    <lineage>
        <taxon>Bacteria</taxon>
        <taxon>Pseudomonadati</taxon>
        <taxon>Thermodesulfobacteriota</taxon>
        <taxon>Desulfovibrionia</taxon>
        <taxon>Desulfovibrionales</taxon>
        <taxon>Desulfovibrionaceae</taxon>
        <taxon>Solidesulfovibrio</taxon>
    </lineage>
</organism>
<keyword evidence="5" id="KW-0472">Membrane</keyword>
<name>A0A4P6HNH5_9BACT</name>
<dbReference type="OrthoDB" id="5291101at2"/>
<dbReference type="Pfam" id="PF00535">
    <property type="entry name" value="Glycos_transf_2"/>
    <property type="match status" value="1"/>
</dbReference>
<gene>
    <name evidence="7" type="ORF">C3Y92_16685</name>
</gene>
<evidence type="ECO:0000256" key="5">
    <source>
        <dbReference type="ARBA" id="ARBA00023136"/>
    </source>
</evidence>
<keyword evidence="2" id="KW-1003">Cell membrane</keyword>
<dbReference type="EMBL" id="CP026538">
    <property type="protein sequence ID" value="QAZ68781.1"/>
    <property type="molecule type" value="Genomic_DNA"/>
</dbReference>